<dbReference type="InterPro" id="IPR039425">
    <property type="entry name" value="RNA_pol_sigma-70-like"/>
</dbReference>
<organism evidence="8 9">
    <name type="scientific">Agaribacillus aureus</name>
    <dbReference type="NCBI Taxonomy" id="3051825"/>
    <lineage>
        <taxon>Bacteria</taxon>
        <taxon>Pseudomonadati</taxon>
        <taxon>Bacteroidota</taxon>
        <taxon>Cytophagia</taxon>
        <taxon>Cytophagales</taxon>
        <taxon>Splendidivirgaceae</taxon>
        <taxon>Agaribacillus</taxon>
    </lineage>
</organism>
<comment type="caution">
    <text evidence="8">The sequence shown here is derived from an EMBL/GenBank/DDBJ whole genome shotgun (WGS) entry which is preliminary data.</text>
</comment>
<dbReference type="Gene3D" id="1.10.10.10">
    <property type="entry name" value="Winged helix-like DNA-binding domain superfamily/Winged helix DNA-binding domain"/>
    <property type="match status" value="1"/>
</dbReference>
<dbReference type="PANTHER" id="PTHR43133">
    <property type="entry name" value="RNA POLYMERASE ECF-TYPE SIGMA FACTO"/>
    <property type="match status" value="1"/>
</dbReference>
<evidence type="ECO:0000313" key="8">
    <source>
        <dbReference type="EMBL" id="MDN5213368.1"/>
    </source>
</evidence>
<reference evidence="8" key="1">
    <citation type="submission" date="2023-06" db="EMBL/GenBank/DDBJ databases">
        <title>Genomic of Agaribacillus aureum.</title>
        <authorList>
            <person name="Wang G."/>
        </authorList>
    </citation>
    <scope>NUCLEOTIDE SEQUENCE</scope>
    <source>
        <strain evidence="8">BMA12</strain>
    </source>
</reference>
<keyword evidence="5" id="KW-0812">Transmembrane</keyword>
<keyword evidence="2" id="KW-0805">Transcription regulation</keyword>
<proteinExistence type="inferred from homology"/>
<dbReference type="InterPro" id="IPR036388">
    <property type="entry name" value="WH-like_DNA-bd_sf"/>
</dbReference>
<keyword evidence="5" id="KW-0472">Membrane</keyword>
<dbReference type="PANTHER" id="PTHR43133:SF46">
    <property type="entry name" value="RNA POLYMERASE SIGMA-70 FACTOR ECF SUBFAMILY"/>
    <property type="match status" value="1"/>
</dbReference>
<evidence type="ECO:0000259" key="7">
    <source>
        <dbReference type="Pfam" id="PF08281"/>
    </source>
</evidence>
<gene>
    <name evidence="8" type="ORF">QQ020_14960</name>
</gene>
<evidence type="ECO:0000256" key="5">
    <source>
        <dbReference type="SAM" id="Phobius"/>
    </source>
</evidence>
<dbReference type="NCBIfam" id="TIGR02937">
    <property type="entry name" value="sigma70-ECF"/>
    <property type="match status" value="1"/>
</dbReference>
<sequence length="181" mass="20608">MMQESAFEHLFKTHHAFLCNVAYSVVKDKDEAKDVVQQVFLKLWQSKTEIQSAKSYLHRAVVNAAINHLDKNKNTVKVELPENMASVNEDGQGVALKALADIVLAEVRKLPPKCQTVFSLSRYEGLNNQEIADYMDISVKTVENQMGKALKILRQAVKDRRGVIFETLILICMILYAFFNY</sequence>
<dbReference type="InterPro" id="IPR013249">
    <property type="entry name" value="RNA_pol_sigma70_r4_t2"/>
</dbReference>
<dbReference type="InterPro" id="IPR014327">
    <property type="entry name" value="RNA_pol_sigma70_bacteroid"/>
</dbReference>
<protein>
    <submittedName>
        <fullName evidence="8">RNA polymerase sigma-70 factor</fullName>
    </submittedName>
</protein>
<dbReference type="Gene3D" id="1.10.1740.10">
    <property type="match status" value="1"/>
</dbReference>
<dbReference type="InterPro" id="IPR014284">
    <property type="entry name" value="RNA_pol_sigma-70_dom"/>
</dbReference>
<dbReference type="InterPro" id="IPR013325">
    <property type="entry name" value="RNA_pol_sigma_r2"/>
</dbReference>
<dbReference type="InterPro" id="IPR013324">
    <property type="entry name" value="RNA_pol_sigma_r3/r4-like"/>
</dbReference>
<dbReference type="Pfam" id="PF08281">
    <property type="entry name" value="Sigma70_r4_2"/>
    <property type="match status" value="1"/>
</dbReference>
<accession>A0ABT8L6Q6</accession>
<dbReference type="InterPro" id="IPR007627">
    <property type="entry name" value="RNA_pol_sigma70_r2"/>
</dbReference>
<evidence type="ECO:0000256" key="4">
    <source>
        <dbReference type="ARBA" id="ARBA00023163"/>
    </source>
</evidence>
<dbReference type="CDD" id="cd06171">
    <property type="entry name" value="Sigma70_r4"/>
    <property type="match status" value="1"/>
</dbReference>
<feature type="domain" description="RNA polymerase sigma factor 70 region 4 type 2" evidence="7">
    <location>
        <begin position="102"/>
        <end position="152"/>
    </location>
</feature>
<dbReference type="EMBL" id="JAUJEB010000003">
    <property type="protein sequence ID" value="MDN5213368.1"/>
    <property type="molecule type" value="Genomic_DNA"/>
</dbReference>
<comment type="similarity">
    <text evidence="1">Belongs to the sigma-70 factor family. ECF subfamily.</text>
</comment>
<feature type="domain" description="RNA polymerase sigma-70 region 2" evidence="6">
    <location>
        <begin position="10"/>
        <end position="73"/>
    </location>
</feature>
<dbReference type="NCBIfam" id="TIGR02985">
    <property type="entry name" value="Sig70_bacteroi1"/>
    <property type="match status" value="1"/>
</dbReference>
<dbReference type="SUPFAM" id="SSF88659">
    <property type="entry name" value="Sigma3 and sigma4 domains of RNA polymerase sigma factors"/>
    <property type="match status" value="1"/>
</dbReference>
<keyword evidence="9" id="KW-1185">Reference proteome</keyword>
<keyword evidence="4" id="KW-0804">Transcription</keyword>
<dbReference type="Proteomes" id="UP001172083">
    <property type="component" value="Unassembled WGS sequence"/>
</dbReference>
<evidence type="ECO:0000256" key="1">
    <source>
        <dbReference type="ARBA" id="ARBA00010641"/>
    </source>
</evidence>
<dbReference type="Pfam" id="PF04542">
    <property type="entry name" value="Sigma70_r2"/>
    <property type="match status" value="1"/>
</dbReference>
<name>A0ABT8L6Q6_9BACT</name>
<evidence type="ECO:0000313" key="9">
    <source>
        <dbReference type="Proteomes" id="UP001172083"/>
    </source>
</evidence>
<keyword evidence="3" id="KW-0731">Sigma factor</keyword>
<evidence type="ECO:0000256" key="3">
    <source>
        <dbReference type="ARBA" id="ARBA00023082"/>
    </source>
</evidence>
<feature type="transmembrane region" description="Helical" evidence="5">
    <location>
        <begin position="162"/>
        <end position="179"/>
    </location>
</feature>
<dbReference type="RefSeq" id="WP_346758708.1">
    <property type="nucleotide sequence ID" value="NZ_JAUJEB010000003.1"/>
</dbReference>
<dbReference type="SUPFAM" id="SSF88946">
    <property type="entry name" value="Sigma2 domain of RNA polymerase sigma factors"/>
    <property type="match status" value="1"/>
</dbReference>
<evidence type="ECO:0000259" key="6">
    <source>
        <dbReference type="Pfam" id="PF04542"/>
    </source>
</evidence>
<evidence type="ECO:0000256" key="2">
    <source>
        <dbReference type="ARBA" id="ARBA00023015"/>
    </source>
</evidence>
<keyword evidence="5" id="KW-1133">Transmembrane helix</keyword>